<dbReference type="InterPro" id="IPR050109">
    <property type="entry name" value="HTH-type_TetR-like_transc_reg"/>
</dbReference>
<dbReference type="InterPro" id="IPR001647">
    <property type="entry name" value="HTH_TetR"/>
</dbReference>
<feature type="DNA-binding region" description="H-T-H motif" evidence="4">
    <location>
        <begin position="47"/>
        <end position="66"/>
    </location>
</feature>
<evidence type="ECO:0000256" key="1">
    <source>
        <dbReference type="ARBA" id="ARBA00023015"/>
    </source>
</evidence>
<reference evidence="7 8" key="1">
    <citation type="journal article" date="2013" name="Biodegradation">
        <title>Quantitative proteomic analysis of ibuprofen-degrading Patulibacter sp. strain I11.</title>
        <authorList>
            <person name="Almeida B."/>
            <person name="Kjeldal H."/>
            <person name="Lolas I."/>
            <person name="Knudsen A.D."/>
            <person name="Carvalho G."/>
            <person name="Nielsen K.L."/>
            <person name="Barreto Crespo M.T."/>
            <person name="Stensballe A."/>
            <person name="Nielsen J.L."/>
        </authorList>
    </citation>
    <scope>NUCLEOTIDE SEQUENCE [LARGE SCALE GENOMIC DNA]</scope>
    <source>
        <strain evidence="7 8">I11</strain>
    </source>
</reference>
<dbReference type="Gene3D" id="1.10.357.10">
    <property type="entry name" value="Tetracycline Repressor, domain 2"/>
    <property type="match status" value="1"/>
</dbReference>
<dbReference type="GO" id="GO:0003700">
    <property type="term" value="F:DNA-binding transcription factor activity"/>
    <property type="evidence" value="ECO:0007669"/>
    <property type="project" value="TreeGrafter"/>
</dbReference>
<dbReference type="RefSeq" id="WP_007574238.1">
    <property type="nucleotide sequence ID" value="NZ_AGUD01000159.1"/>
</dbReference>
<dbReference type="PRINTS" id="PR00455">
    <property type="entry name" value="HTHTETR"/>
</dbReference>
<dbReference type="PATRIC" id="fig|1097667.3.peg.1993"/>
<dbReference type="GO" id="GO:0000976">
    <property type="term" value="F:transcription cis-regulatory region binding"/>
    <property type="evidence" value="ECO:0007669"/>
    <property type="project" value="TreeGrafter"/>
</dbReference>
<dbReference type="Pfam" id="PF21943">
    <property type="entry name" value="TetR_C_46"/>
    <property type="match status" value="1"/>
</dbReference>
<evidence type="ECO:0000313" key="7">
    <source>
        <dbReference type="EMBL" id="EHN11125.1"/>
    </source>
</evidence>
<dbReference type="OrthoDB" id="3190535at2"/>
<dbReference type="EMBL" id="AGUD01000159">
    <property type="protein sequence ID" value="EHN11125.1"/>
    <property type="molecule type" value="Genomic_DNA"/>
</dbReference>
<proteinExistence type="predicted"/>
<evidence type="ECO:0000256" key="2">
    <source>
        <dbReference type="ARBA" id="ARBA00023125"/>
    </source>
</evidence>
<evidence type="ECO:0000313" key="8">
    <source>
        <dbReference type="Proteomes" id="UP000005143"/>
    </source>
</evidence>
<keyword evidence="3" id="KW-0804">Transcription</keyword>
<dbReference type="PANTHER" id="PTHR30055">
    <property type="entry name" value="HTH-TYPE TRANSCRIPTIONAL REGULATOR RUTR"/>
    <property type="match status" value="1"/>
</dbReference>
<dbReference type="AlphaFoldDB" id="H0E5C0"/>
<feature type="domain" description="HTH tetR-type" evidence="6">
    <location>
        <begin position="24"/>
        <end position="84"/>
    </location>
</feature>
<dbReference type="InterPro" id="IPR054129">
    <property type="entry name" value="DesT_TetR_C"/>
</dbReference>
<name>H0E5C0_9ACTN</name>
<organism evidence="7 8">
    <name type="scientific">Patulibacter medicamentivorans</name>
    <dbReference type="NCBI Taxonomy" id="1097667"/>
    <lineage>
        <taxon>Bacteria</taxon>
        <taxon>Bacillati</taxon>
        <taxon>Actinomycetota</taxon>
        <taxon>Thermoleophilia</taxon>
        <taxon>Solirubrobacterales</taxon>
        <taxon>Patulibacteraceae</taxon>
        <taxon>Patulibacter</taxon>
    </lineage>
</organism>
<evidence type="ECO:0000256" key="5">
    <source>
        <dbReference type="SAM" id="MobiDB-lite"/>
    </source>
</evidence>
<dbReference type="PANTHER" id="PTHR30055:SF234">
    <property type="entry name" value="HTH-TYPE TRANSCRIPTIONAL REGULATOR BETI"/>
    <property type="match status" value="1"/>
</dbReference>
<evidence type="ECO:0000259" key="6">
    <source>
        <dbReference type="PROSITE" id="PS50977"/>
    </source>
</evidence>
<evidence type="ECO:0000256" key="3">
    <source>
        <dbReference type="ARBA" id="ARBA00023163"/>
    </source>
</evidence>
<accession>H0E5C0</accession>
<dbReference type="SUPFAM" id="SSF48498">
    <property type="entry name" value="Tetracyclin repressor-like, C-terminal domain"/>
    <property type="match status" value="1"/>
</dbReference>
<dbReference type="Proteomes" id="UP000005143">
    <property type="component" value="Unassembled WGS sequence"/>
</dbReference>
<keyword evidence="2 4" id="KW-0238">DNA-binding</keyword>
<gene>
    <name evidence="7" type="ORF">PAI11_20110</name>
</gene>
<evidence type="ECO:0000256" key="4">
    <source>
        <dbReference type="PROSITE-ProRule" id="PRU00335"/>
    </source>
</evidence>
<dbReference type="Pfam" id="PF00440">
    <property type="entry name" value="TetR_N"/>
    <property type="match status" value="1"/>
</dbReference>
<dbReference type="InterPro" id="IPR009057">
    <property type="entry name" value="Homeodomain-like_sf"/>
</dbReference>
<comment type="caution">
    <text evidence="7">The sequence shown here is derived from an EMBL/GenBank/DDBJ whole genome shotgun (WGS) entry which is preliminary data.</text>
</comment>
<keyword evidence="1" id="KW-0805">Transcription regulation</keyword>
<dbReference type="InterPro" id="IPR036271">
    <property type="entry name" value="Tet_transcr_reg_TetR-rel_C_sf"/>
</dbReference>
<sequence>MSSRRTGAPIASVGGHPNGQVPRALREEQLLDTALSVFAEQGYEATSIVDIAAAAGVTRPVVYKHYGSKDGIYLACLRRARQQLERQLAEAIDPDEDAEGQLRAGIDAYFRFVEDNGREWDVLFGNGMPVSGPAADGALQLRRNTADVIAGLLAQAAPNLDAQTIDAFSQALNGTGVELARWWRRHPALTREQVVAYHLTFAWGGLASVAGDAAATTADDGR</sequence>
<dbReference type="PROSITE" id="PS50977">
    <property type="entry name" value="HTH_TETR_2"/>
    <property type="match status" value="1"/>
</dbReference>
<keyword evidence="8" id="KW-1185">Reference proteome</keyword>
<protein>
    <submittedName>
        <fullName evidence="7">Transcriptional regulator TetR family</fullName>
    </submittedName>
</protein>
<dbReference type="SUPFAM" id="SSF46689">
    <property type="entry name" value="Homeodomain-like"/>
    <property type="match status" value="1"/>
</dbReference>
<feature type="region of interest" description="Disordered" evidence="5">
    <location>
        <begin position="1"/>
        <end position="21"/>
    </location>
</feature>